<sequence>MKKWCGILAASVFAAAVFTGFQPGQASAASAKEKATANSKASIQAVVSWLNTKVLPAIEDWAKKNKPGNGNNGNGNGNNGNGNNGNGNNGNGNGNNGNNGNGNNGNGNGNNGNNGNGNNGNGNNGNNGNGNNGNGNNGNNGNGNGNNGNGNGNNGNGNGNGTPSKEEYNKITTEATNKLISLQINAQHELTSIALRFKQLKTTHEKSLLYKEGSAAFADKETTYTDIINDTIAKLIKGGHSLDIIRQYQAQYQNDILFGQTLLKQLAK</sequence>
<name>A0A3T1D1X1_9BACL</name>
<evidence type="ECO:0000256" key="1">
    <source>
        <dbReference type="SAM" id="MobiDB-lite"/>
    </source>
</evidence>
<accession>A0A3T1D1X1</accession>
<keyword evidence="4" id="KW-1185">Reference proteome</keyword>
<gene>
    <name evidence="3" type="ORF">KCTCHS21_15020</name>
</gene>
<dbReference type="Proteomes" id="UP000289856">
    <property type="component" value="Chromosome"/>
</dbReference>
<evidence type="ECO:0000313" key="3">
    <source>
        <dbReference type="EMBL" id="BBI32103.1"/>
    </source>
</evidence>
<organism evidence="3 4">
    <name type="scientific">Cohnella abietis</name>
    <dbReference type="NCBI Taxonomy" id="2507935"/>
    <lineage>
        <taxon>Bacteria</taxon>
        <taxon>Bacillati</taxon>
        <taxon>Bacillota</taxon>
        <taxon>Bacilli</taxon>
        <taxon>Bacillales</taxon>
        <taxon>Paenibacillaceae</taxon>
        <taxon>Cohnella</taxon>
    </lineage>
</organism>
<dbReference type="AlphaFoldDB" id="A0A3T1D1X1"/>
<proteinExistence type="predicted"/>
<dbReference type="KEGG" id="cohn:KCTCHS21_15020"/>
<feature type="signal peptide" evidence="2">
    <location>
        <begin position="1"/>
        <end position="28"/>
    </location>
</feature>
<feature type="region of interest" description="Disordered" evidence="1">
    <location>
        <begin position="62"/>
        <end position="167"/>
    </location>
</feature>
<evidence type="ECO:0000313" key="4">
    <source>
        <dbReference type="Proteomes" id="UP000289856"/>
    </source>
</evidence>
<feature type="compositionally biased region" description="Gly residues" evidence="1">
    <location>
        <begin position="70"/>
        <end position="160"/>
    </location>
</feature>
<evidence type="ECO:0000256" key="2">
    <source>
        <dbReference type="SAM" id="SignalP"/>
    </source>
</evidence>
<keyword evidence="2" id="KW-0732">Signal</keyword>
<dbReference type="RefSeq" id="WP_179952663.1">
    <property type="nucleotide sequence ID" value="NZ_AP019400.1"/>
</dbReference>
<feature type="chain" id="PRO_5019439276" evidence="2">
    <location>
        <begin position="29"/>
        <end position="268"/>
    </location>
</feature>
<dbReference type="EMBL" id="AP019400">
    <property type="protein sequence ID" value="BBI32103.1"/>
    <property type="molecule type" value="Genomic_DNA"/>
</dbReference>
<protein>
    <submittedName>
        <fullName evidence="3">Uncharacterized protein</fullName>
    </submittedName>
</protein>
<reference evidence="3 4" key="1">
    <citation type="submission" date="2019-01" db="EMBL/GenBank/DDBJ databases">
        <title>Complete genome sequence of Cohnella hallensis HS21 isolated from Korean fir (Abies koreana) rhizospheric soil.</title>
        <authorList>
            <person name="Jiang L."/>
            <person name="Kang S.W."/>
            <person name="Kim S."/>
            <person name="Jung J."/>
            <person name="Kim C.Y."/>
            <person name="Kim D.H."/>
            <person name="Kim S.W."/>
            <person name="Lee J."/>
        </authorList>
    </citation>
    <scope>NUCLEOTIDE SEQUENCE [LARGE SCALE GENOMIC DNA]</scope>
    <source>
        <strain evidence="3 4">HS21</strain>
    </source>
</reference>